<organism evidence="1 2">
    <name type="scientific">Datura stramonium</name>
    <name type="common">Jimsonweed</name>
    <name type="synonym">Common thornapple</name>
    <dbReference type="NCBI Taxonomy" id="4076"/>
    <lineage>
        <taxon>Eukaryota</taxon>
        <taxon>Viridiplantae</taxon>
        <taxon>Streptophyta</taxon>
        <taxon>Embryophyta</taxon>
        <taxon>Tracheophyta</taxon>
        <taxon>Spermatophyta</taxon>
        <taxon>Magnoliopsida</taxon>
        <taxon>eudicotyledons</taxon>
        <taxon>Gunneridae</taxon>
        <taxon>Pentapetalae</taxon>
        <taxon>asterids</taxon>
        <taxon>lamiids</taxon>
        <taxon>Solanales</taxon>
        <taxon>Solanaceae</taxon>
        <taxon>Solanoideae</taxon>
        <taxon>Datureae</taxon>
        <taxon>Datura</taxon>
    </lineage>
</organism>
<evidence type="ECO:0000313" key="2">
    <source>
        <dbReference type="Proteomes" id="UP000823775"/>
    </source>
</evidence>
<evidence type="ECO:0000313" key="1">
    <source>
        <dbReference type="EMBL" id="MCD7456952.1"/>
    </source>
</evidence>
<protein>
    <submittedName>
        <fullName evidence="1">Uncharacterized protein</fullName>
    </submittedName>
</protein>
<name>A0ABS8SDM1_DATST</name>
<gene>
    <name evidence="1" type="ORF">HAX54_033688</name>
</gene>
<dbReference type="Proteomes" id="UP000823775">
    <property type="component" value="Unassembled WGS sequence"/>
</dbReference>
<dbReference type="EMBL" id="JACEIK010000432">
    <property type="protein sequence ID" value="MCD7456952.1"/>
    <property type="molecule type" value="Genomic_DNA"/>
</dbReference>
<proteinExistence type="predicted"/>
<sequence length="110" mass="12199">MRNALYFNKEKYEPNDIVNNALFDLNEYDDTLQPSTILTCIPNRIYDATITTTHGGIVVFTDAGLQKGKEKSNISMAATDSCGHLLHVFGIPIQFVGKPIIAETLAIQRL</sequence>
<reference evidence="1 2" key="1">
    <citation type="journal article" date="2021" name="BMC Genomics">
        <title>Datura genome reveals duplications of psychoactive alkaloid biosynthetic genes and high mutation rate following tissue culture.</title>
        <authorList>
            <person name="Rajewski A."/>
            <person name="Carter-House D."/>
            <person name="Stajich J."/>
            <person name="Litt A."/>
        </authorList>
    </citation>
    <scope>NUCLEOTIDE SEQUENCE [LARGE SCALE GENOMIC DNA]</scope>
    <source>
        <strain evidence="1">AR-01</strain>
    </source>
</reference>
<accession>A0ABS8SDM1</accession>
<keyword evidence="2" id="KW-1185">Reference proteome</keyword>
<comment type="caution">
    <text evidence="1">The sequence shown here is derived from an EMBL/GenBank/DDBJ whole genome shotgun (WGS) entry which is preliminary data.</text>
</comment>